<sequence>MSSTAPLYPAYLSVRPEGPSASIPHPAFDVVEPGTRAKPSKPRLFAHPELRLKNLTPQIGTELRGIQLTKLNEEELDEVALLAAERGSLSSQRDQDLKDAGFQKQRTPARHFGLLHRHASMGYPAGTSPEFHVIYADEQVGSIRDLPGPHTNYDLWHVDQTWEIHTPSTTFFWVLEIPQSGGGDTAFSSLISV</sequence>
<dbReference type="AlphaFoldDB" id="A0A0W0F0X2"/>
<comment type="caution">
    <text evidence="7">The sequence shown here is derived from an EMBL/GenBank/DDBJ whole genome shotgun (WGS) entry which is preliminary data.</text>
</comment>
<dbReference type="Pfam" id="PF02668">
    <property type="entry name" value="TauD"/>
    <property type="match status" value="1"/>
</dbReference>
<organism evidence="7 8">
    <name type="scientific">Moniliophthora roreri</name>
    <name type="common">Frosty pod rot fungus</name>
    <name type="synonym">Monilia roreri</name>
    <dbReference type="NCBI Taxonomy" id="221103"/>
    <lineage>
        <taxon>Eukaryota</taxon>
        <taxon>Fungi</taxon>
        <taxon>Dikarya</taxon>
        <taxon>Basidiomycota</taxon>
        <taxon>Agaricomycotina</taxon>
        <taxon>Agaricomycetes</taxon>
        <taxon>Agaricomycetidae</taxon>
        <taxon>Agaricales</taxon>
        <taxon>Marasmiineae</taxon>
        <taxon>Marasmiaceae</taxon>
        <taxon>Moniliophthora</taxon>
    </lineage>
</organism>
<keyword evidence="2" id="KW-0479">Metal-binding</keyword>
<comment type="similarity">
    <text evidence="1">Belongs to the TfdA dioxygenase family.</text>
</comment>
<dbReference type="InterPro" id="IPR003819">
    <property type="entry name" value="TauD/TfdA-like"/>
</dbReference>
<evidence type="ECO:0000256" key="4">
    <source>
        <dbReference type="ARBA" id="ARBA00023002"/>
    </source>
</evidence>
<dbReference type="PANTHER" id="PTHR30468">
    <property type="entry name" value="ALPHA-KETOGLUTARATE-DEPENDENT SULFONATE DIOXYGENASE"/>
    <property type="match status" value="1"/>
</dbReference>
<keyword evidence="5" id="KW-0408">Iron</keyword>
<dbReference type="GO" id="GO:0016706">
    <property type="term" value="F:2-oxoglutarate-dependent dioxygenase activity"/>
    <property type="evidence" value="ECO:0007669"/>
    <property type="project" value="TreeGrafter"/>
</dbReference>
<dbReference type="Gene3D" id="3.60.130.10">
    <property type="entry name" value="Clavaminate synthase-like"/>
    <property type="match status" value="1"/>
</dbReference>
<name>A0A0W0F0X2_MONRR</name>
<evidence type="ECO:0000259" key="6">
    <source>
        <dbReference type="Pfam" id="PF02668"/>
    </source>
</evidence>
<dbReference type="GO" id="GO:0005737">
    <property type="term" value="C:cytoplasm"/>
    <property type="evidence" value="ECO:0007669"/>
    <property type="project" value="TreeGrafter"/>
</dbReference>
<dbReference type="InterPro" id="IPR051323">
    <property type="entry name" value="AtsK-like"/>
</dbReference>
<dbReference type="eggNOG" id="ENOG502QVIU">
    <property type="taxonomic scope" value="Eukaryota"/>
</dbReference>
<dbReference type="Proteomes" id="UP000054988">
    <property type="component" value="Unassembled WGS sequence"/>
</dbReference>
<protein>
    <recommendedName>
        <fullName evidence="6">TauD/TfdA-like domain-containing protein</fullName>
    </recommendedName>
</protein>
<reference evidence="7 8" key="1">
    <citation type="submission" date="2015-12" db="EMBL/GenBank/DDBJ databases">
        <title>Draft genome sequence of Moniliophthora roreri, the causal agent of frosty pod rot of cacao.</title>
        <authorList>
            <person name="Aime M.C."/>
            <person name="Diaz-Valderrama J.R."/>
            <person name="Kijpornyongpan T."/>
            <person name="Phillips-Mora W."/>
        </authorList>
    </citation>
    <scope>NUCLEOTIDE SEQUENCE [LARGE SCALE GENOMIC DNA]</scope>
    <source>
        <strain evidence="7 8">MCA 2952</strain>
    </source>
</reference>
<gene>
    <name evidence="7" type="ORF">WG66_17452</name>
</gene>
<feature type="domain" description="TauD/TfdA-like" evidence="6">
    <location>
        <begin position="53"/>
        <end position="192"/>
    </location>
</feature>
<evidence type="ECO:0000313" key="7">
    <source>
        <dbReference type="EMBL" id="KTB29958.1"/>
    </source>
</evidence>
<proteinExistence type="inferred from homology"/>
<keyword evidence="3" id="KW-0223">Dioxygenase</keyword>
<evidence type="ECO:0000256" key="2">
    <source>
        <dbReference type="ARBA" id="ARBA00022723"/>
    </source>
</evidence>
<dbReference type="InterPro" id="IPR042098">
    <property type="entry name" value="TauD-like_sf"/>
</dbReference>
<dbReference type="SUPFAM" id="SSF51197">
    <property type="entry name" value="Clavaminate synthase-like"/>
    <property type="match status" value="1"/>
</dbReference>
<keyword evidence="4" id="KW-0560">Oxidoreductase</keyword>
<dbReference type="EMBL" id="LATX01002402">
    <property type="protein sequence ID" value="KTB29958.1"/>
    <property type="molecule type" value="Genomic_DNA"/>
</dbReference>
<evidence type="ECO:0000313" key="8">
    <source>
        <dbReference type="Proteomes" id="UP000054988"/>
    </source>
</evidence>
<evidence type="ECO:0000256" key="5">
    <source>
        <dbReference type="ARBA" id="ARBA00023004"/>
    </source>
</evidence>
<evidence type="ECO:0000256" key="3">
    <source>
        <dbReference type="ARBA" id="ARBA00022964"/>
    </source>
</evidence>
<evidence type="ECO:0000256" key="1">
    <source>
        <dbReference type="ARBA" id="ARBA00005896"/>
    </source>
</evidence>
<accession>A0A0W0F0X2</accession>
<dbReference type="PANTHER" id="PTHR30468:SF1">
    <property type="entry name" value="ALPHA-KETOGLUTARATE-DEPENDENT SULFONATE DIOXYGENASE"/>
    <property type="match status" value="1"/>
</dbReference>
<dbReference type="GO" id="GO:0046872">
    <property type="term" value="F:metal ion binding"/>
    <property type="evidence" value="ECO:0007669"/>
    <property type="project" value="UniProtKB-KW"/>
</dbReference>